<evidence type="ECO:0000313" key="1">
    <source>
        <dbReference type="EMBL" id="KAJ8002918.1"/>
    </source>
</evidence>
<evidence type="ECO:0000313" key="2">
    <source>
        <dbReference type="Proteomes" id="UP001157502"/>
    </source>
</evidence>
<organism evidence="1 2">
    <name type="scientific">Dallia pectoralis</name>
    <name type="common">Alaska blackfish</name>
    <dbReference type="NCBI Taxonomy" id="75939"/>
    <lineage>
        <taxon>Eukaryota</taxon>
        <taxon>Metazoa</taxon>
        <taxon>Chordata</taxon>
        <taxon>Craniata</taxon>
        <taxon>Vertebrata</taxon>
        <taxon>Euteleostomi</taxon>
        <taxon>Actinopterygii</taxon>
        <taxon>Neopterygii</taxon>
        <taxon>Teleostei</taxon>
        <taxon>Protacanthopterygii</taxon>
        <taxon>Esociformes</taxon>
        <taxon>Umbridae</taxon>
        <taxon>Dallia</taxon>
    </lineage>
</organism>
<dbReference type="Proteomes" id="UP001157502">
    <property type="component" value="Chromosome 13"/>
</dbReference>
<accession>A0ACC2GHG8</accession>
<reference evidence="1" key="1">
    <citation type="submission" date="2021-05" db="EMBL/GenBank/DDBJ databases">
        <authorList>
            <person name="Pan Q."/>
            <person name="Jouanno E."/>
            <person name="Zahm M."/>
            <person name="Klopp C."/>
            <person name="Cabau C."/>
            <person name="Louis A."/>
            <person name="Berthelot C."/>
            <person name="Parey E."/>
            <person name="Roest Crollius H."/>
            <person name="Montfort J."/>
            <person name="Robinson-Rechavi M."/>
            <person name="Bouchez O."/>
            <person name="Lampietro C."/>
            <person name="Lopez Roques C."/>
            <person name="Donnadieu C."/>
            <person name="Postlethwait J."/>
            <person name="Bobe J."/>
            <person name="Dillon D."/>
            <person name="Chandos A."/>
            <person name="von Hippel F."/>
            <person name="Guiguen Y."/>
        </authorList>
    </citation>
    <scope>NUCLEOTIDE SEQUENCE</scope>
    <source>
        <strain evidence="1">YG-Jan2019</strain>
    </source>
</reference>
<sequence length="90" mass="10040">MTVTYTEPGPHLTPTLSSNLKAFEAVMPHLSSESRDALHLSITEISCRLKGDRRMSRLMCRAMEEAGEDRNTQGYVMESRTLSVAHSVCL</sequence>
<name>A0ACC2GHG8_DALPE</name>
<gene>
    <name evidence="1" type="ORF">DPEC_G00163960</name>
</gene>
<protein>
    <submittedName>
        <fullName evidence="1">Uncharacterized protein</fullName>
    </submittedName>
</protein>
<proteinExistence type="predicted"/>
<comment type="caution">
    <text evidence="1">The sequence shown here is derived from an EMBL/GenBank/DDBJ whole genome shotgun (WGS) entry which is preliminary data.</text>
</comment>
<keyword evidence="2" id="KW-1185">Reference proteome</keyword>
<dbReference type="EMBL" id="CM055740">
    <property type="protein sequence ID" value="KAJ8002918.1"/>
    <property type="molecule type" value="Genomic_DNA"/>
</dbReference>